<reference evidence="2" key="1">
    <citation type="submission" date="2018-11" db="EMBL/GenBank/DDBJ databases">
        <title>Genomics analysis of Putative Virulence Factors on Adhesion and Cytotoxicity for Cronobacter spp.</title>
        <authorList>
            <person name="Cui J."/>
        </authorList>
    </citation>
    <scope>NUCLEOTIDE SEQUENCE</scope>
    <source>
        <strain evidence="2">SD69</strain>
    </source>
</reference>
<dbReference type="InterPro" id="IPR054657">
    <property type="entry name" value="T6SS_periplasmic_put"/>
</dbReference>
<protein>
    <recommendedName>
        <fullName evidence="1">DUF7480 domain-containing protein</fullName>
    </recommendedName>
</protein>
<dbReference type="InterPro" id="IPR055903">
    <property type="entry name" value="DUF7480"/>
</dbReference>
<comment type="caution">
    <text evidence="2">The sequence shown here is derived from an EMBL/GenBank/DDBJ whole genome shotgun (WGS) entry which is preliminary data.</text>
</comment>
<evidence type="ECO:0000313" key="2">
    <source>
        <dbReference type="EMBL" id="NCH89352.1"/>
    </source>
</evidence>
<evidence type="ECO:0000259" key="1">
    <source>
        <dbReference type="Pfam" id="PF24295"/>
    </source>
</evidence>
<feature type="domain" description="DUF7480" evidence="1">
    <location>
        <begin position="4"/>
        <end position="90"/>
    </location>
</feature>
<name>A0A9Q4XQ18_9ENTR</name>
<sequence>MSRVGDNVCFTVTDAQDYQPADIGINPRGTPSKHKDFNFSPDLTVTDGQLCIPPSFYRFPDKGQFIVEYLLTSETHKEAPRNVVVILEINQGRFYNVRPTEREITLPYCRYVTDTSPGACQL</sequence>
<dbReference type="Pfam" id="PF24295">
    <property type="entry name" value="DUF7480"/>
    <property type="match status" value="1"/>
</dbReference>
<gene>
    <name evidence="2" type="ORF">EHJ13_18215</name>
</gene>
<organism evidence="2 3">
    <name type="scientific">Cronobacter dublinensis</name>
    <dbReference type="NCBI Taxonomy" id="413497"/>
    <lineage>
        <taxon>Bacteria</taxon>
        <taxon>Pseudomonadati</taxon>
        <taxon>Pseudomonadota</taxon>
        <taxon>Gammaproteobacteria</taxon>
        <taxon>Enterobacterales</taxon>
        <taxon>Enterobacteriaceae</taxon>
        <taxon>Cronobacter</taxon>
    </lineage>
</organism>
<dbReference type="NCBIfam" id="NF045617">
    <property type="entry name" value="mostly_LP"/>
    <property type="match status" value="1"/>
</dbReference>
<accession>A0A9Q4XQ18</accession>
<proteinExistence type="predicted"/>
<evidence type="ECO:0000313" key="3">
    <source>
        <dbReference type="Proteomes" id="UP000778262"/>
    </source>
</evidence>
<dbReference type="EMBL" id="RPBY01000007">
    <property type="protein sequence ID" value="NCH89352.1"/>
    <property type="molecule type" value="Genomic_DNA"/>
</dbReference>
<dbReference type="Proteomes" id="UP000778262">
    <property type="component" value="Unassembled WGS sequence"/>
</dbReference>
<dbReference type="AlphaFoldDB" id="A0A9Q4XQ18"/>